<organism evidence="1 2">
    <name type="scientific">Pedobacter panaciterrae</name>
    <dbReference type="NCBI Taxonomy" id="363849"/>
    <lineage>
        <taxon>Bacteria</taxon>
        <taxon>Pseudomonadati</taxon>
        <taxon>Bacteroidota</taxon>
        <taxon>Sphingobacteriia</taxon>
        <taxon>Sphingobacteriales</taxon>
        <taxon>Sphingobacteriaceae</taxon>
        <taxon>Pedobacter</taxon>
    </lineage>
</organism>
<evidence type="ECO:0000313" key="2">
    <source>
        <dbReference type="Proteomes" id="UP001378956"/>
    </source>
</evidence>
<dbReference type="RefSeq" id="WP_337717495.1">
    <property type="nucleotide sequence ID" value="NZ_JBBEUB010000009.1"/>
</dbReference>
<protein>
    <submittedName>
        <fullName evidence="1">Uncharacterized protein</fullName>
    </submittedName>
</protein>
<gene>
    <name evidence="1" type="ORF">WAE58_21500</name>
</gene>
<accession>A0ABU8NUF3</accession>
<dbReference type="EMBL" id="JBBEUB010000009">
    <property type="protein sequence ID" value="MEJ2905035.1"/>
    <property type="molecule type" value="Genomic_DNA"/>
</dbReference>
<comment type="caution">
    <text evidence="1">The sequence shown here is derived from an EMBL/GenBank/DDBJ whole genome shotgun (WGS) entry which is preliminary data.</text>
</comment>
<evidence type="ECO:0000313" key="1">
    <source>
        <dbReference type="EMBL" id="MEJ2905035.1"/>
    </source>
</evidence>
<proteinExistence type="predicted"/>
<sequence>MHKHNQEVKRDKISRVTSAVMHLLHGSHLYGSSLWPKHGFQSGYGGEFTKSDTVMVGVSIGHNHQMNVSWQSICCNIITNEVIRGKKQAELIDSILDHAIYDEVYIEGNRHPEIDYDYRFKVSEWHYPGGQSHYQLSFKFTLNN</sequence>
<dbReference type="Proteomes" id="UP001378956">
    <property type="component" value="Unassembled WGS sequence"/>
</dbReference>
<name>A0ABU8NUF3_9SPHI</name>
<reference evidence="1 2" key="1">
    <citation type="submission" date="2024-03" db="EMBL/GenBank/DDBJ databases">
        <title>Sequence of Lycoming College Course Isolates.</title>
        <authorList>
            <person name="Plotts O."/>
            <person name="Newman J."/>
        </authorList>
    </citation>
    <scope>NUCLEOTIDE SEQUENCE [LARGE SCALE GENOMIC DNA]</scope>
    <source>
        <strain evidence="1 2">CJB-3</strain>
    </source>
</reference>
<keyword evidence="2" id="KW-1185">Reference proteome</keyword>